<evidence type="ECO:0000313" key="2">
    <source>
        <dbReference type="EMBL" id="MBC3933112.1"/>
    </source>
</evidence>
<feature type="signal peptide" evidence="1">
    <location>
        <begin position="1"/>
        <end position="22"/>
    </location>
</feature>
<dbReference type="SUPFAM" id="SSF53850">
    <property type="entry name" value="Periplasmic binding protein-like II"/>
    <property type="match status" value="1"/>
</dbReference>
<evidence type="ECO:0000313" key="3">
    <source>
        <dbReference type="Proteomes" id="UP000654304"/>
    </source>
</evidence>
<dbReference type="Proteomes" id="UP000654304">
    <property type="component" value="Unassembled WGS sequence"/>
</dbReference>
<proteinExistence type="predicted"/>
<organism evidence="2 3">
    <name type="scientific">Undibacterium curvum</name>
    <dbReference type="NCBI Taxonomy" id="2762294"/>
    <lineage>
        <taxon>Bacteria</taxon>
        <taxon>Pseudomonadati</taxon>
        <taxon>Pseudomonadota</taxon>
        <taxon>Betaproteobacteria</taxon>
        <taxon>Burkholderiales</taxon>
        <taxon>Oxalobacteraceae</taxon>
        <taxon>Undibacterium</taxon>
    </lineage>
</organism>
<keyword evidence="3" id="KW-1185">Reference proteome</keyword>
<comment type="caution">
    <text evidence="2">The sequence shown here is derived from an EMBL/GenBank/DDBJ whole genome shotgun (WGS) entry which is preliminary data.</text>
</comment>
<sequence length="264" mass="29583">MRLPLKLLLASGLSLLLNGASAADLKAGLGYLPSLAEKNGSGPFVDLLKAIEEVYPEVRIQIEVLPFARSMRNIELGLQDFHAPMMVSPYVDQEKLPYRFVKKPMGQVCHVLYSRKNATVSKEQLFTAVSHTVYPYRIEVIRGAKEFFNFPFPIAEATYFEEGMNRVIKGQSDAFIAAQEEGDTILRGLSGKEQIHRSLLACWDDQIVIPKGPHGDEVDRILTEALNRLESSGRLKKLRQKIHGSYSDWQTGVTEAMLPVPIKK</sequence>
<dbReference type="EMBL" id="JACOGD010000008">
    <property type="protein sequence ID" value="MBC3933112.1"/>
    <property type="molecule type" value="Genomic_DNA"/>
</dbReference>
<protein>
    <submittedName>
        <fullName evidence="2">ABC transporter substrate-binding protein</fullName>
    </submittedName>
</protein>
<reference evidence="2 3" key="1">
    <citation type="submission" date="2020-08" db="EMBL/GenBank/DDBJ databases">
        <title>Novel species isolated from subtropical streams in China.</title>
        <authorList>
            <person name="Lu H."/>
        </authorList>
    </citation>
    <scope>NUCLEOTIDE SEQUENCE [LARGE SCALE GENOMIC DNA]</scope>
    <source>
        <strain evidence="2 3">CY22W</strain>
    </source>
</reference>
<keyword evidence="1" id="KW-0732">Signal</keyword>
<evidence type="ECO:0000256" key="1">
    <source>
        <dbReference type="SAM" id="SignalP"/>
    </source>
</evidence>
<name>A0ABR7A8C1_9BURK</name>
<feature type="chain" id="PRO_5047484433" evidence="1">
    <location>
        <begin position="23"/>
        <end position="264"/>
    </location>
</feature>
<gene>
    <name evidence="2" type="ORF">H8K43_15645</name>
</gene>
<accession>A0ABR7A8C1</accession>
<dbReference type="RefSeq" id="WP_186904693.1">
    <property type="nucleotide sequence ID" value="NZ_JACOGD010000008.1"/>
</dbReference>